<evidence type="ECO:0000313" key="4">
    <source>
        <dbReference type="Proteomes" id="UP000245764"/>
    </source>
</evidence>
<evidence type="ECO:0000256" key="1">
    <source>
        <dbReference type="SAM" id="MobiDB-lite"/>
    </source>
</evidence>
<feature type="compositionally biased region" description="Low complexity" evidence="1">
    <location>
        <begin position="51"/>
        <end position="60"/>
    </location>
</feature>
<dbReference type="Gene3D" id="3.40.50.150">
    <property type="entry name" value="Vaccinia Virus protein VP39"/>
    <property type="match status" value="1"/>
</dbReference>
<dbReference type="PANTHER" id="PTHR43861:SF1">
    <property type="entry name" value="TRANS-ACONITATE 2-METHYLTRANSFERASE"/>
    <property type="match status" value="1"/>
</dbReference>
<dbReference type="AlphaFoldDB" id="A0A2H1GCM5"/>
<reference evidence="4" key="1">
    <citation type="submission" date="2017-05" db="EMBL/GenBank/DDBJ databases">
        <authorList>
            <person name="Song R."/>
            <person name="Chenine A.L."/>
            <person name="Ruprecht R.M."/>
        </authorList>
    </citation>
    <scope>NUCLEOTIDE SEQUENCE [LARGE SCALE GENOMIC DNA]</scope>
</reference>
<evidence type="ECO:0000313" key="3">
    <source>
        <dbReference type="EMBL" id="SMR51311.1"/>
    </source>
</evidence>
<feature type="region of interest" description="Disordered" evidence="1">
    <location>
        <begin position="51"/>
        <end position="72"/>
    </location>
</feature>
<dbReference type="Proteomes" id="UP000245764">
    <property type="component" value="Chromosome 4"/>
</dbReference>
<feature type="domain" description="Methyltransferase" evidence="2">
    <location>
        <begin position="100"/>
        <end position="224"/>
    </location>
</feature>
<accession>A0A2H1GCM5</accession>
<dbReference type="SUPFAM" id="SSF53335">
    <property type="entry name" value="S-adenosyl-L-methionine-dependent methyltransferases"/>
    <property type="match status" value="1"/>
</dbReference>
<protein>
    <recommendedName>
        <fullName evidence="2">Methyltransferase domain-containing protein</fullName>
    </recommendedName>
</protein>
<dbReference type="InterPro" id="IPR025714">
    <property type="entry name" value="Methyltranfer_dom"/>
</dbReference>
<evidence type="ECO:0000259" key="2">
    <source>
        <dbReference type="Pfam" id="PF13847"/>
    </source>
</evidence>
<gene>
    <name evidence="3" type="ORF">ZT1E4_G5530</name>
</gene>
<dbReference type="EMBL" id="LT854256">
    <property type="protein sequence ID" value="SMR51311.1"/>
    <property type="molecule type" value="Genomic_DNA"/>
</dbReference>
<organism evidence="3 4">
    <name type="scientific">Zymoseptoria tritici ST99CH_1E4</name>
    <dbReference type="NCBI Taxonomy" id="1276532"/>
    <lineage>
        <taxon>Eukaryota</taxon>
        <taxon>Fungi</taxon>
        <taxon>Dikarya</taxon>
        <taxon>Ascomycota</taxon>
        <taxon>Pezizomycotina</taxon>
        <taxon>Dothideomycetes</taxon>
        <taxon>Dothideomycetidae</taxon>
        <taxon>Mycosphaerellales</taxon>
        <taxon>Mycosphaerellaceae</taxon>
        <taxon>Zymoseptoria</taxon>
    </lineage>
</organism>
<name>A0A2H1GCM5_ZYMTR</name>
<dbReference type="InterPro" id="IPR029063">
    <property type="entry name" value="SAM-dependent_MTases_sf"/>
</dbReference>
<sequence length="355" mass="39108">MLSRCLSKSLRVRGIRGLPKVADNYDLIYTAKLPPFDSFHPLPTRALSTTLTTKMSSSSTQPPEQPKKKDHWSSESYASSAAFVPKLTSTVLSYLNPTPSSTILDIGCGDGLLTTQIARSAHSVLGIDASESFIASANQRLQTSSSSEEEGKALQGKCTFSLCDANSLLSSPSVQEQVEKHGGFDKVFSNAAMHWILRHPSTRDPFFTSIHRVLKSGGTFTFEMGGAGNVAEILTATTAALRSIGGLSLFEAREASPWFFPSVAWMRACLERNGFVVEICETEYRPSRMTETEKGGLEGWVRLMCAEFLERVEDEGKKEECVRAICENVEGSVWREEDGSRWLGYVRLRAVARKK</sequence>
<dbReference type="Pfam" id="PF13847">
    <property type="entry name" value="Methyltransf_31"/>
    <property type="match status" value="1"/>
</dbReference>
<dbReference type="CDD" id="cd02440">
    <property type="entry name" value="AdoMet_MTases"/>
    <property type="match status" value="1"/>
</dbReference>
<proteinExistence type="predicted"/>
<dbReference type="PANTHER" id="PTHR43861">
    <property type="entry name" value="TRANS-ACONITATE 2-METHYLTRANSFERASE-RELATED"/>
    <property type="match status" value="1"/>
</dbReference>